<evidence type="ECO:0000313" key="7">
    <source>
        <dbReference type="EMBL" id="ERM90691.1"/>
    </source>
</evidence>
<protein>
    <recommendedName>
        <fullName evidence="1">Stage 0 sporulation protein A homolog</fullName>
    </recommendedName>
</protein>
<dbReference type="PROSITE" id="PS50110">
    <property type="entry name" value="RESPONSE_REGULATORY"/>
    <property type="match status" value="1"/>
</dbReference>
<dbReference type="InterPro" id="IPR001789">
    <property type="entry name" value="Sig_transdc_resp-reg_receiver"/>
</dbReference>
<dbReference type="Gene3D" id="3.40.50.2300">
    <property type="match status" value="1"/>
</dbReference>
<dbReference type="InterPro" id="IPR029787">
    <property type="entry name" value="Nucleotide_cyclase"/>
</dbReference>
<proteinExistence type="predicted"/>
<dbReference type="InterPro" id="IPR011006">
    <property type="entry name" value="CheY-like_superfamily"/>
</dbReference>
<comment type="caution">
    <text evidence="7">The sequence shown here is derived from an EMBL/GenBank/DDBJ whole genome shotgun (WGS) entry which is preliminary data.</text>
</comment>
<sequence>MEKGKETKDILVVDDSVLVRLMVKDILEGEGYNVVAAATSEEAVRKIKSRKELFDLIIVDINLPDQNGFEFIQNLKSEEKYRHIPVIILSADAKVTSIKKAVEAGAVDYLVKPFKSEELVKRVEKLAGSVKKEDRYPELKDLLKKEVNRARRGNVNLSLVLSHCEGKMEGEISKIAEKIRSKLRDIDAVFEINENTLALVLPVTGREGVEVVVKKIQGELRGSWRYAISTYPDNGKDEDELINFAKESLMKGELNLSQENDKEKEGKIKAIGLKKRS</sequence>
<name>U5CP13_CALSX</name>
<evidence type="ECO:0000256" key="4">
    <source>
        <dbReference type="PROSITE-ProRule" id="PRU00169"/>
    </source>
</evidence>
<feature type="modified residue" description="4-aspartylphosphate" evidence="4">
    <location>
        <position position="60"/>
    </location>
</feature>
<feature type="compositionally biased region" description="Basic and acidic residues" evidence="5">
    <location>
        <begin position="259"/>
        <end position="268"/>
    </location>
</feature>
<accession>U5CP13</accession>
<feature type="region of interest" description="Disordered" evidence="5">
    <location>
        <begin position="255"/>
        <end position="277"/>
    </location>
</feature>
<gene>
    <name evidence="7" type="ORF">O163_14580</name>
</gene>
<evidence type="ECO:0000259" key="6">
    <source>
        <dbReference type="PROSITE" id="PS50110"/>
    </source>
</evidence>
<dbReference type="SUPFAM" id="SSF52172">
    <property type="entry name" value="CheY-like"/>
    <property type="match status" value="1"/>
</dbReference>
<evidence type="ECO:0000256" key="2">
    <source>
        <dbReference type="ARBA" id="ARBA00022553"/>
    </source>
</evidence>
<dbReference type="PANTHER" id="PTHR44591:SF3">
    <property type="entry name" value="RESPONSE REGULATORY DOMAIN-CONTAINING PROTEIN"/>
    <property type="match status" value="1"/>
</dbReference>
<dbReference type="InterPro" id="IPR050595">
    <property type="entry name" value="Bact_response_regulator"/>
</dbReference>
<feature type="domain" description="Response regulatory" evidence="6">
    <location>
        <begin position="9"/>
        <end position="127"/>
    </location>
</feature>
<evidence type="ECO:0000256" key="5">
    <source>
        <dbReference type="SAM" id="MobiDB-lite"/>
    </source>
</evidence>
<dbReference type="EMBL" id="AXDC01000072">
    <property type="protein sequence ID" value="ERM90691.1"/>
    <property type="molecule type" value="Genomic_DNA"/>
</dbReference>
<keyword evidence="2 4" id="KW-0597">Phosphoprotein</keyword>
<comment type="function">
    <text evidence="3">May play the central regulatory role in sporulation. It may be an element of the effector pathway responsible for the activation of sporulation genes in response to nutritional stress. Spo0A may act in concert with spo0H (a sigma factor) to control the expression of some genes that are critical to the sporulation process.</text>
</comment>
<organism evidence="7 8">
    <name type="scientific">Caldanaerobacter subterraneus subsp. yonseiensis KB-1</name>
    <dbReference type="NCBI Taxonomy" id="1388761"/>
    <lineage>
        <taxon>Bacteria</taxon>
        <taxon>Bacillati</taxon>
        <taxon>Bacillota</taxon>
        <taxon>Clostridia</taxon>
        <taxon>Thermoanaerobacterales</taxon>
        <taxon>Thermoanaerobacteraceae</taxon>
        <taxon>Caldanaerobacter</taxon>
    </lineage>
</organism>
<dbReference type="Proteomes" id="UP000016856">
    <property type="component" value="Unassembled WGS sequence"/>
</dbReference>
<dbReference type="PANTHER" id="PTHR44591">
    <property type="entry name" value="STRESS RESPONSE REGULATOR PROTEIN 1"/>
    <property type="match status" value="1"/>
</dbReference>
<evidence type="ECO:0000256" key="1">
    <source>
        <dbReference type="ARBA" id="ARBA00018672"/>
    </source>
</evidence>
<dbReference type="SMART" id="SM00448">
    <property type="entry name" value="REC"/>
    <property type="match status" value="1"/>
</dbReference>
<dbReference type="GO" id="GO:0000160">
    <property type="term" value="P:phosphorelay signal transduction system"/>
    <property type="evidence" value="ECO:0007669"/>
    <property type="project" value="InterPro"/>
</dbReference>
<dbReference type="PATRIC" id="fig|1388761.3.peg.2891"/>
<dbReference type="SUPFAM" id="SSF55073">
    <property type="entry name" value="Nucleotide cyclase"/>
    <property type="match status" value="1"/>
</dbReference>
<dbReference type="RefSeq" id="WP_022588996.1">
    <property type="nucleotide sequence ID" value="NZ_AXDC01000072.1"/>
</dbReference>
<reference evidence="7 8" key="1">
    <citation type="journal article" date="2013" name="Genome Announc.">
        <title>Draft Genome Sequence of an Anaerobic and Extremophilic Bacterium, Caldanaerobacter yonseiensis, Isolated from a Geothermal Hot Stream.</title>
        <authorList>
            <person name="Lee S.J."/>
            <person name="Lee Y.J."/>
            <person name="Park G.S."/>
            <person name="Kim B.C."/>
            <person name="Lee S.J."/>
            <person name="Shin J.H."/>
            <person name="Lee D.W."/>
        </authorList>
    </citation>
    <scope>NUCLEOTIDE SEQUENCE [LARGE SCALE GENOMIC DNA]</scope>
    <source>
        <strain evidence="7 8">KB-1</strain>
    </source>
</reference>
<evidence type="ECO:0000313" key="8">
    <source>
        <dbReference type="Proteomes" id="UP000016856"/>
    </source>
</evidence>
<dbReference type="AlphaFoldDB" id="U5CP13"/>
<dbReference type="Pfam" id="PF00072">
    <property type="entry name" value="Response_reg"/>
    <property type="match status" value="1"/>
</dbReference>
<evidence type="ECO:0000256" key="3">
    <source>
        <dbReference type="ARBA" id="ARBA00024867"/>
    </source>
</evidence>